<dbReference type="InterPro" id="IPR036514">
    <property type="entry name" value="SGNH_hydro_sf"/>
</dbReference>
<name>A0A1F7J5Q6_9BACT</name>
<keyword evidence="2" id="KW-1133">Transmembrane helix</keyword>
<sequence>MSVLYVKHQRAQGSGPSFFQHLTAKKHSKFFVFFGLFLALSVFLLNIAVKTAFKQTPKFAQIERDLSFETVNGVAAPEVLGVNEANPPPAPQENTPTPTPTKKLSKSYYTVTVFGDSMVDTMGERMEYLEGALKKKYPDTTFFLYNYGIGSQNVEDGLARYNNDFKYQDRNFPAISKIQADVIIIGSFAYNPFSPHSRDRHWLGLTRLVQEAVKRKDAEVYMLAETAPLRRQFGKGPGGVNWDTDTSYKHSGYIVEQLENVIGLAKSLNVPLIDVYHKSLANESLGEGKREFVNSHDGIHPSVEGHKFMAEYIANSLNLE</sequence>
<dbReference type="Gene3D" id="3.40.50.1110">
    <property type="entry name" value="SGNH hydrolase"/>
    <property type="match status" value="1"/>
</dbReference>
<protein>
    <submittedName>
        <fullName evidence="3">Uncharacterized protein</fullName>
    </submittedName>
</protein>
<organism evidence="3 4">
    <name type="scientific">Candidatus Roizmanbacteria bacterium RIFCSPLOWO2_01_FULL_40_42</name>
    <dbReference type="NCBI Taxonomy" id="1802066"/>
    <lineage>
        <taxon>Bacteria</taxon>
        <taxon>Candidatus Roizmaniibacteriota</taxon>
    </lineage>
</organism>
<dbReference type="AlphaFoldDB" id="A0A1F7J5Q6"/>
<gene>
    <name evidence="3" type="ORF">A3B50_01530</name>
</gene>
<proteinExistence type="predicted"/>
<evidence type="ECO:0000256" key="1">
    <source>
        <dbReference type="SAM" id="MobiDB-lite"/>
    </source>
</evidence>
<feature type="transmembrane region" description="Helical" evidence="2">
    <location>
        <begin position="30"/>
        <end position="49"/>
    </location>
</feature>
<dbReference type="InterPro" id="IPR001087">
    <property type="entry name" value="GDSL"/>
</dbReference>
<keyword evidence="2" id="KW-0472">Membrane</keyword>
<dbReference type="EMBL" id="MGAQ01000010">
    <property type="protein sequence ID" value="OGK50937.1"/>
    <property type="molecule type" value="Genomic_DNA"/>
</dbReference>
<evidence type="ECO:0000256" key="2">
    <source>
        <dbReference type="SAM" id="Phobius"/>
    </source>
</evidence>
<comment type="caution">
    <text evidence="3">The sequence shown here is derived from an EMBL/GenBank/DDBJ whole genome shotgun (WGS) entry which is preliminary data.</text>
</comment>
<dbReference type="Proteomes" id="UP000178558">
    <property type="component" value="Unassembled WGS sequence"/>
</dbReference>
<keyword evidence="2" id="KW-0812">Transmembrane</keyword>
<reference evidence="3 4" key="1">
    <citation type="journal article" date="2016" name="Nat. Commun.">
        <title>Thousands of microbial genomes shed light on interconnected biogeochemical processes in an aquifer system.</title>
        <authorList>
            <person name="Anantharaman K."/>
            <person name="Brown C.T."/>
            <person name="Hug L.A."/>
            <person name="Sharon I."/>
            <person name="Castelle C.J."/>
            <person name="Probst A.J."/>
            <person name="Thomas B.C."/>
            <person name="Singh A."/>
            <person name="Wilkins M.J."/>
            <person name="Karaoz U."/>
            <person name="Brodie E.L."/>
            <person name="Williams K.H."/>
            <person name="Hubbard S.S."/>
            <person name="Banfield J.F."/>
        </authorList>
    </citation>
    <scope>NUCLEOTIDE SEQUENCE [LARGE SCALE GENOMIC DNA]</scope>
</reference>
<evidence type="ECO:0000313" key="3">
    <source>
        <dbReference type="EMBL" id="OGK50937.1"/>
    </source>
</evidence>
<evidence type="ECO:0000313" key="4">
    <source>
        <dbReference type="Proteomes" id="UP000178558"/>
    </source>
</evidence>
<accession>A0A1F7J5Q6</accession>
<feature type="region of interest" description="Disordered" evidence="1">
    <location>
        <begin position="81"/>
        <end position="103"/>
    </location>
</feature>
<dbReference type="SUPFAM" id="SSF52266">
    <property type="entry name" value="SGNH hydrolase"/>
    <property type="match status" value="1"/>
</dbReference>
<dbReference type="Pfam" id="PF00657">
    <property type="entry name" value="Lipase_GDSL"/>
    <property type="match status" value="1"/>
</dbReference>
<dbReference type="GO" id="GO:0016788">
    <property type="term" value="F:hydrolase activity, acting on ester bonds"/>
    <property type="evidence" value="ECO:0007669"/>
    <property type="project" value="InterPro"/>
</dbReference>